<feature type="transmembrane region" description="Helical" evidence="1">
    <location>
        <begin position="214"/>
        <end position="234"/>
    </location>
</feature>
<dbReference type="PATRIC" id="fig|1177755.3.peg.1136"/>
<dbReference type="OrthoDB" id="271600at2"/>
<name>A0A1E2S0G9_9HYPH</name>
<feature type="transmembrane region" description="Helical" evidence="1">
    <location>
        <begin position="382"/>
        <end position="402"/>
    </location>
</feature>
<keyword evidence="3" id="KW-1185">Reference proteome</keyword>
<comment type="caution">
    <text evidence="2">The sequence shown here is derived from an EMBL/GenBank/DDBJ whole genome shotgun (WGS) entry which is preliminary data.</text>
</comment>
<feature type="transmembrane region" description="Helical" evidence="1">
    <location>
        <begin position="138"/>
        <end position="156"/>
    </location>
</feature>
<feature type="transmembrane region" description="Helical" evidence="1">
    <location>
        <begin position="332"/>
        <end position="351"/>
    </location>
</feature>
<feature type="transmembrane region" description="Helical" evidence="1">
    <location>
        <begin position="357"/>
        <end position="375"/>
    </location>
</feature>
<proteinExistence type="predicted"/>
<evidence type="ECO:0000313" key="2">
    <source>
        <dbReference type="EMBL" id="ODA67964.1"/>
    </source>
</evidence>
<keyword evidence="1" id="KW-0812">Transmembrane</keyword>
<accession>A0A1E2S0G9</accession>
<feature type="transmembrane region" description="Helical" evidence="1">
    <location>
        <begin position="104"/>
        <end position="126"/>
    </location>
</feature>
<keyword evidence="1" id="KW-0472">Membrane</keyword>
<evidence type="ECO:0000313" key="3">
    <source>
        <dbReference type="Proteomes" id="UP000095087"/>
    </source>
</evidence>
<keyword evidence="1" id="KW-1133">Transmembrane helix</keyword>
<feature type="transmembrane region" description="Helical" evidence="1">
    <location>
        <begin position="59"/>
        <end position="83"/>
    </location>
</feature>
<protein>
    <submittedName>
        <fullName evidence="2">Uncharacterized protein</fullName>
    </submittedName>
</protein>
<gene>
    <name evidence="2" type="ORF">A7A08_01133</name>
</gene>
<dbReference type="RefSeq" id="WP_069094682.1">
    <property type="nucleotide sequence ID" value="NZ_MASI01000002.1"/>
</dbReference>
<feature type="transmembrane region" description="Helical" evidence="1">
    <location>
        <begin position="6"/>
        <end position="25"/>
    </location>
</feature>
<feature type="transmembrane region" description="Helical" evidence="1">
    <location>
        <begin position="246"/>
        <end position="266"/>
    </location>
</feature>
<dbReference type="STRING" id="1177755.A7A08_01133"/>
<sequence length="404" mass="42955">MTVTGMVLLGASLLFAVLFFHPSLLKSSRWRATVTPLASIIGSGFLVAGPILDHTAGDLAWAAMAGLCAIAYFFGAAIRYNIVHVEPELEKGKAAWSVTTIERTADIALLLAYFVSVAYYLNLFAAFGLRLDDITAQLWIRVGATVVIAAIGLVGLRGGLRALEHLELGAVGLKLSVIGGLLTALTFATVLAVMDGSFAWGTPTHPRGLKEVEILLGLIVLVQGFETSRYLGAAYDPATRVKTMRWAQWISTGIYLAFILLVTRYFTGTLPREGGETAIINMLVPLGATVGPMIIVVALASQFSAAVADMNGAGGLTSETSKKRLSVEVGNLLTAVAAIAITWIADIYQIIAYASKIFVAYYALQSLQAALAAWRNGHRWRAALFAIGVVIGLLVVLFAIPAEV</sequence>
<dbReference type="Gene3D" id="1.20.1740.10">
    <property type="entry name" value="Amino acid/polyamine transporter I"/>
    <property type="match status" value="1"/>
</dbReference>
<feature type="transmembrane region" description="Helical" evidence="1">
    <location>
        <begin position="168"/>
        <end position="194"/>
    </location>
</feature>
<reference evidence="2 3" key="1">
    <citation type="submission" date="2016-07" db="EMBL/GenBank/DDBJ databases">
        <title>Draft genome sequence of Methyloligella halotolerans C2T (VKM B-2706T=CCUG 61687T=DSM 25045T), a halotolerant polyhydroxybutyrate accumulating methylotroph.</title>
        <authorList>
            <person name="Vasilenko O.V."/>
            <person name="Doronina N.V."/>
            <person name="Poroshina M.N."/>
            <person name="Tarlachkov S.V."/>
            <person name="Trotsenko Y.A."/>
        </authorList>
    </citation>
    <scope>NUCLEOTIDE SEQUENCE [LARGE SCALE GENOMIC DNA]</scope>
    <source>
        <strain evidence="2 3">VKM B-2706</strain>
    </source>
</reference>
<evidence type="ECO:0000256" key="1">
    <source>
        <dbReference type="SAM" id="Phobius"/>
    </source>
</evidence>
<dbReference type="Proteomes" id="UP000095087">
    <property type="component" value="Unassembled WGS sequence"/>
</dbReference>
<feature type="transmembrane region" description="Helical" evidence="1">
    <location>
        <begin position="32"/>
        <end position="53"/>
    </location>
</feature>
<dbReference type="EMBL" id="MASI01000002">
    <property type="protein sequence ID" value="ODA67964.1"/>
    <property type="molecule type" value="Genomic_DNA"/>
</dbReference>
<dbReference type="AlphaFoldDB" id="A0A1E2S0G9"/>
<organism evidence="2 3">
    <name type="scientific">Methyloligella halotolerans</name>
    <dbReference type="NCBI Taxonomy" id="1177755"/>
    <lineage>
        <taxon>Bacteria</taxon>
        <taxon>Pseudomonadati</taxon>
        <taxon>Pseudomonadota</taxon>
        <taxon>Alphaproteobacteria</taxon>
        <taxon>Hyphomicrobiales</taxon>
        <taxon>Hyphomicrobiaceae</taxon>
        <taxon>Methyloligella</taxon>
    </lineage>
</organism>
<feature type="transmembrane region" description="Helical" evidence="1">
    <location>
        <begin position="278"/>
        <end position="300"/>
    </location>
</feature>